<feature type="region of interest" description="Disordered" evidence="1">
    <location>
        <begin position="1"/>
        <end position="84"/>
    </location>
</feature>
<dbReference type="EMBL" id="JANPWB010000005">
    <property type="protein sequence ID" value="KAJ1189655.1"/>
    <property type="molecule type" value="Genomic_DNA"/>
</dbReference>
<dbReference type="Proteomes" id="UP001066276">
    <property type="component" value="Chromosome 3_1"/>
</dbReference>
<name>A0AAV7UKV9_PLEWA</name>
<organism evidence="2 3">
    <name type="scientific">Pleurodeles waltl</name>
    <name type="common">Iberian ribbed newt</name>
    <dbReference type="NCBI Taxonomy" id="8319"/>
    <lineage>
        <taxon>Eukaryota</taxon>
        <taxon>Metazoa</taxon>
        <taxon>Chordata</taxon>
        <taxon>Craniata</taxon>
        <taxon>Vertebrata</taxon>
        <taxon>Euteleostomi</taxon>
        <taxon>Amphibia</taxon>
        <taxon>Batrachia</taxon>
        <taxon>Caudata</taxon>
        <taxon>Salamandroidea</taxon>
        <taxon>Salamandridae</taxon>
        <taxon>Pleurodelinae</taxon>
        <taxon>Pleurodeles</taxon>
    </lineage>
</organism>
<accession>A0AAV7UKV9</accession>
<evidence type="ECO:0000313" key="2">
    <source>
        <dbReference type="EMBL" id="KAJ1189655.1"/>
    </source>
</evidence>
<evidence type="ECO:0000313" key="3">
    <source>
        <dbReference type="Proteomes" id="UP001066276"/>
    </source>
</evidence>
<keyword evidence="3" id="KW-1185">Reference proteome</keyword>
<dbReference type="AlphaFoldDB" id="A0AAV7UKV9"/>
<protein>
    <submittedName>
        <fullName evidence="2">Uncharacterized protein</fullName>
    </submittedName>
</protein>
<feature type="compositionally biased region" description="Basic and acidic residues" evidence="1">
    <location>
        <begin position="19"/>
        <end position="68"/>
    </location>
</feature>
<proteinExistence type="predicted"/>
<gene>
    <name evidence="2" type="ORF">NDU88_006399</name>
</gene>
<comment type="caution">
    <text evidence="2">The sequence shown here is derived from an EMBL/GenBank/DDBJ whole genome shotgun (WGS) entry which is preliminary data.</text>
</comment>
<sequence>MKEHAYITQGAVSPGEAGSEEKERCEQEAGCEEKERRQEEAERQEEERRGEKESQADTKPELNRKAGEQPRGTGEWKSQAIPGT</sequence>
<evidence type="ECO:0000256" key="1">
    <source>
        <dbReference type="SAM" id="MobiDB-lite"/>
    </source>
</evidence>
<reference evidence="2" key="1">
    <citation type="journal article" date="2022" name="bioRxiv">
        <title>Sequencing and chromosome-scale assembly of the giantPleurodeles waltlgenome.</title>
        <authorList>
            <person name="Brown T."/>
            <person name="Elewa A."/>
            <person name="Iarovenko S."/>
            <person name="Subramanian E."/>
            <person name="Araus A.J."/>
            <person name="Petzold A."/>
            <person name="Susuki M."/>
            <person name="Suzuki K.-i.T."/>
            <person name="Hayashi T."/>
            <person name="Toyoda A."/>
            <person name="Oliveira C."/>
            <person name="Osipova E."/>
            <person name="Leigh N.D."/>
            <person name="Simon A."/>
            <person name="Yun M.H."/>
        </authorList>
    </citation>
    <scope>NUCLEOTIDE SEQUENCE</scope>
    <source>
        <strain evidence="2">20211129_DDA</strain>
        <tissue evidence="2">Liver</tissue>
    </source>
</reference>